<dbReference type="EMBL" id="RBIQ01000008">
    <property type="protein sequence ID" value="RKR12819.1"/>
    <property type="molecule type" value="Genomic_DNA"/>
</dbReference>
<feature type="transmembrane region" description="Helical" evidence="1">
    <location>
        <begin position="29"/>
        <end position="47"/>
    </location>
</feature>
<organism evidence="3 4">
    <name type="scientific">Maribacter vaceletii</name>
    <dbReference type="NCBI Taxonomy" id="1206816"/>
    <lineage>
        <taxon>Bacteria</taxon>
        <taxon>Pseudomonadati</taxon>
        <taxon>Bacteroidota</taxon>
        <taxon>Flavobacteriia</taxon>
        <taxon>Flavobacteriales</taxon>
        <taxon>Flavobacteriaceae</taxon>
        <taxon>Maribacter</taxon>
    </lineage>
</organism>
<name>A0A495E8B2_9FLAO</name>
<protein>
    <submittedName>
        <fullName evidence="3">Uncharacterized protein</fullName>
    </submittedName>
</protein>
<evidence type="ECO:0000313" key="3">
    <source>
        <dbReference type="EMBL" id="RKR12819.1"/>
    </source>
</evidence>
<evidence type="ECO:0000313" key="2">
    <source>
        <dbReference type="EMBL" id="RKR12818.1"/>
    </source>
</evidence>
<dbReference type="Proteomes" id="UP000269412">
    <property type="component" value="Unassembled WGS sequence"/>
</dbReference>
<dbReference type="InterPro" id="IPR046635">
    <property type="entry name" value="DUF6747"/>
</dbReference>
<keyword evidence="1" id="KW-0472">Membrane</keyword>
<dbReference type="Pfam" id="PF20532">
    <property type="entry name" value="DUF6747"/>
    <property type="match status" value="1"/>
</dbReference>
<accession>A0A495E8B2</accession>
<evidence type="ECO:0000256" key="1">
    <source>
        <dbReference type="SAM" id="Phobius"/>
    </source>
</evidence>
<dbReference type="RefSeq" id="WP_170146720.1">
    <property type="nucleotide sequence ID" value="NZ_RBIQ01000008.1"/>
</dbReference>
<keyword evidence="1" id="KW-0812">Transmembrane</keyword>
<dbReference type="EMBL" id="RBIQ01000008">
    <property type="protein sequence ID" value="RKR12818.1"/>
    <property type="molecule type" value="Genomic_DNA"/>
</dbReference>
<reference evidence="3 4" key="1">
    <citation type="submission" date="2018-10" db="EMBL/GenBank/DDBJ databases">
        <title>Genomic Encyclopedia of Archaeal and Bacterial Type Strains, Phase II (KMG-II): from individual species to whole genera.</title>
        <authorList>
            <person name="Goeker M."/>
        </authorList>
    </citation>
    <scope>NUCLEOTIDE SEQUENCE [LARGE SCALE GENOMIC DNA]</scope>
    <source>
        <strain evidence="3 4">DSM 25230</strain>
    </source>
</reference>
<comment type="caution">
    <text evidence="3">The sequence shown here is derived from an EMBL/GenBank/DDBJ whole genome shotgun (WGS) entry which is preliminary data.</text>
</comment>
<sequence length="56" mass="6578">MKRVTLVKEIYSEGFKNLGNHFVKSYFKAFAWFGFSMYAIVVFAFVFRVSTGFEFS</sequence>
<dbReference type="AlphaFoldDB" id="A0A495E8B2"/>
<gene>
    <name evidence="2" type="ORF">CLV91_1525</name>
    <name evidence="3" type="ORF">CLV91_1526</name>
</gene>
<evidence type="ECO:0000313" key="4">
    <source>
        <dbReference type="Proteomes" id="UP000269412"/>
    </source>
</evidence>
<proteinExistence type="predicted"/>
<keyword evidence="1" id="KW-1133">Transmembrane helix</keyword>
<keyword evidence="4" id="KW-1185">Reference proteome</keyword>